<dbReference type="Proteomes" id="UP000002026">
    <property type="component" value="Chromosome"/>
</dbReference>
<keyword evidence="5" id="KW-0408">Iron</keyword>
<evidence type="ECO:0008006" key="9">
    <source>
        <dbReference type="Google" id="ProtNLM"/>
    </source>
</evidence>
<keyword evidence="4" id="KW-0479">Metal-binding</keyword>
<dbReference type="SUPFAM" id="SSF102114">
    <property type="entry name" value="Radical SAM enzymes"/>
    <property type="match status" value="1"/>
</dbReference>
<dbReference type="Gene3D" id="3.20.20.70">
    <property type="entry name" value="Aldolase class I"/>
    <property type="match status" value="1"/>
</dbReference>
<protein>
    <recommendedName>
        <fullName evidence="9">Organic radical activating enzyme</fullName>
    </recommendedName>
</protein>
<evidence type="ECO:0000256" key="1">
    <source>
        <dbReference type="ARBA" id="ARBA00001966"/>
    </source>
</evidence>
<sequence>MSIQISRIAFPITSLGPGRYLGLWVQGCSIACPGCISKDTWDKQGGTSADEQWLSDLIIKTIREENLDGIVVTGGEPTEQASSLEQVLSLVTEKLPGMRVVMFSGIPREDLLANHATLISSIDLAICGPYISDLPSQRPLIASENQQYAICSDRGYELLTNASTTNVVNSIQVNINDGDVTMVGLPFPHGMEALEEELQSRGIVFGEVSWKK</sequence>
<dbReference type="InterPro" id="IPR034457">
    <property type="entry name" value="Organic_radical-activating"/>
</dbReference>
<dbReference type="GO" id="GO:0046872">
    <property type="term" value="F:metal ion binding"/>
    <property type="evidence" value="ECO:0007669"/>
    <property type="project" value="UniProtKB-KW"/>
</dbReference>
<organism evidence="7 8">
    <name type="scientific">Slackia heliotrinireducens (strain ATCC 29202 / DSM 20476 / NCTC 11029 / RHS 1)</name>
    <name type="common">Peptococcus heliotrinreducens</name>
    <dbReference type="NCBI Taxonomy" id="471855"/>
    <lineage>
        <taxon>Bacteria</taxon>
        <taxon>Bacillati</taxon>
        <taxon>Actinomycetota</taxon>
        <taxon>Coriobacteriia</taxon>
        <taxon>Eggerthellales</taxon>
        <taxon>Eggerthellaceae</taxon>
        <taxon>Slackia</taxon>
    </lineage>
</organism>
<dbReference type="KEGG" id="shi:Shel_03520"/>
<dbReference type="RefSeq" id="WP_012797523.1">
    <property type="nucleotide sequence ID" value="NC_013165.1"/>
</dbReference>
<dbReference type="GO" id="GO:0004748">
    <property type="term" value="F:ribonucleoside-diphosphate reductase activity, thioredoxin disulfide as acceptor"/>
    <property type="evidence" value="ECO:0007669"/>
    <property type="project" value="TreeGrafter"/>
</dbReference>
<proteinExistence type="predicted"/>
<accession>C7N2A9</accession>
<evidence type="ECO:0000256" key="6">
    <source>
        <dbReference type="ARBA" id="ARBA00023014"/>
    </source>
</evidence>
<dbReference type="PANTHER" id="PTHR30352:SF2">
    <property type="entry name" value="ANAEROBIC RIBONUCLEOSIDE-TRIPHOSPHATE REDUCTASE-ACTIVATING PROTEIN"/>
    <property type="match status" value="1"/>
</dbReference>
<keyword evidence="6" id="KW-0411">Iron-sulfur</keyword>
<evidence type="ECO:0000256" key="5">
    <source>
        <dbReference type="ARBA" id="ARBA00023004"/>
    </source>
</evidence>
<dbReference type="eggNOG" id="COG0602">
    <property type="taxonomic scope" value="Bacteria"/>
</dbReference>
<dbReference type="InterPro" id="IPR007197">
    <property type="entry name" value="rSAM"/>
</dbReference>
<dbReference type="STRING" id="471855.Shel_03520"/>
<dbReference type="PANTHER" id="PTHR30352">
    <property type="entry name" value="PYRUVATE FORMATE-LYASE-ACTIVATING ENZYME"/>
    <property type="match status" value="1"/>
</dbReference>
<keyword evidence="2" id="KW-0004">4Fe-4S</keyword>
<dbReference type="InterPro" id="IPR013785">
    <property type="entry name" value="Aldolase_TIM"/>
</dbReference>
<dbReference type="GO" id="GO:0051539">
    <property type="term" value="F:4 iron, 4 sulfur cluster binding"/>
    <property type="evidence" value="ECO:0007669"/>
    <property type="project" value="UniProtKB-KW"/>
</dbReference>
<evidence type="ECO:0000256" key="2">
    <source>
        <dbReference type="ARBA" id="ARBA00022485"/>
    </source>
</evidence>
<dbReference type="EMBL" id="CP001684">
    <property type="protein sequence ID" value="ACV21415.1"/>
    <property type="molecule type" value="Genomic_DNA"/>
</dbReference>
<dbReference type="InterPro" id="IPR058240">
    <property type="entry name" value="rSAM_sf"/>
</dbReference>
<dbReference type="Pfam" id="PF13353">
    <property type="entry name" value="Fer4_12"/>
    <property type="match status" value="1"/>
</dbReference>
<keyword evidence="8" id="KW-1185">Reference proteome</keyword>
<dbReference type="HOGENOM" id="CLU_089926_1_0_11"/>
<dbReference type="SFLD" id="SFLDS00029">
    <property type="entry name" value="Radical_SAM"/>
    <property type="match status" value="1"/>
</dbReference>
<gene>
    <name evidence="7" type="ordered locus">Shel_03520</name>
</gene>
<name>C7N2A9_SLAHD</name>
<reference evidence="7 8" key="1">
    <citation type="journal article" date="2009" name="Stand. Genomic Sci.">
        <title>Complete genome sequence of Slackia heliotrinireducens type strain (RHS 1).</title>
        <authorList>
            <person name="Pukall R."/>
            <person name="Lapidus A."/>
            <person name="Nolan M."/>
            <person name="Copeland A."/>
            <person name="Glavina Del Rio T."/>
            <person name="Lucas S."/>
            <person name="Chen F."/>
            <person name="Tice H."/>
            <person name="Cheng J.F."/>
            <person name="Chertkov O."/>
            <person name="Bruce D."/>
            <person name="Goodwin L."/>
            <person name="Kuske C."/>
            <person name="Brettin T."/>
            <person name="Detter J.C."/>
            <person name="Han C."/>
            <person name="Pitluck S."/>
            <person name="Pati A."/>
            <person name="Mavrommatis K."/>
            <person name="Ivanova N."/>
            <person name="Ovchinnikova G."/>
            <person name="Chen A."/>
            <person name="Palaniappan K."/>
            <person name="Schneider S."/>
            <person name="Rohde M."/>
            <person name="Chain P."/>
            <person name="D'haeseleer P."/>
            <person name="Goker M."/>
            <person name="Bristow J."/>
            <person name="Eisen J.A."/>
            <person name="Markowitz V."/>
            <person name="Kyrpides N.C."/>
            <person name="Klenk H.P."/>
            <person name="Hugenholtz P."/>
        </authorList>
    </citation>
    <scope>NUCLEOTIDE SEQUENCE [LARGE SCALE GENOMIC DNA]</scope>
    <source>
        <strain evidence="8">ATCC 29202 / DSM 20476 / NCTC 11029 / RHS 1</strain>
    </source>
</reference>
<evidence type="ECO:0000256" key="3">
    <source>
        <dbReference type="ARBA" id="ARBA00022691"/>
    </source>
</evidence>
<evidence type="ECO:0000313" key="8">
    <source>
        <dbReference type="Proteomes" id="UP000002026"/>
    </source>
</evidence>
<evidence type="ECO:0000313" key="7">
    <source>
        <dbReference type="EMBL" id="ACV21415.1"/>
    </source>
</evidence>
<comment type="cofactor">
    <cofactor evidence="1">
        <name>[4Fe-4S] cluster</name>
        <dbReference type="ChEBI" id="CHEBI:49883"/>
    </cofactor>
</comment>
<keyword evidence="3" id="KW-0949">S-adenosyl-L-methionine</keyword>
<evidence type="ECO:0000256" key="4">
    <source>
        <dbReference type="ARBA" id="ARBA00022723"/>
    </source>
</evidence>
<dbReference type="AlphaFoldDB" id="C7N2A9"/>